<keyword evidence="1" id="KW-0472">Membrane</keyword>
<reference evidence="5 6" key="1">
    <citation type="submission" date="2013-08" db="EMBL/GenBank/DDBJ databases">
        <authorList>
            <person name="Durkin A.S."/>
            <person name="Haft D.R."/>
            <person name="McCorrison J."/>
            <person name="Torralba M."/>
            <person name="Gillis M."/>
            <person name="Haft D.H."/>
            <person name="Methe B."/>
            <person name="Sutton G."/>
            <person name="Nelson K.E."/>
        </authorList>
    </citation>
    <scope>NUCLEOTIDE SEQUENCE [LARGE SCALE GENOMIC DNA]</scope>
    <source>
        <strain evidence="4 6">ATCC 35536</strain>
        <strain evidence="3 5">VPI DR56BR1116</strain>
    </source>
</reference>
<dbReference type="SMART" id="SM00740">
    <property type="entry name" value="PASTA"/>
    <property type="match status" value="2"/>
</dbReference>
<name>U1GR36_TRESO</name>
<proteinExistence type="predicted"/>
<keyword evidence="1" id="KW-1133">Transmembrane helix</keyword>
<dbReference type="InterPro" id="IPR005543">
    <property type="entry name" value="PASTA_dom"/>
</dbReference>
<evidence type="ECO:0000256" key="1">
    <source>
        <dbReference type="SAM" id="Phobius"/>
    </source>
</evidence>
<dbReference type="AlphaFoldDB" id="U1GR36"/>
<evidence type="ECO:0000313" key="5">
    <source>
        <dbReference type="Proteomes" id="UP000016412"/>
    </source>
</evidence>
<dbReference type="Gene3D" id="3.30.10.20">
    <property type="match status" value="2"/>
</dbReference>
<sequence>MKFKDILLKLKEKAFQIDFHAALEKLQSNGKLLLSTVIVTFVVMALACLAVFTVNVKGPEQVLVPDVTGKKLTTALIEMQAKKLYSEIQLRYSETPGDEGTILEQDPSGGAIRKGFSHISLVVSRGVVIDHVENYIGENIDSVRMKLQTLFAGSARPLIVIASPQYKADTAEAGTILEQDPPEGTSISDPVTVHFVVSRGPNFENTRVPDLIGNSVSDVLQQMSRTRLVFDFTAHTAEPGEAAGTVVHEQTFAEELVANYTHVAVEFAFPRQAQGGNVYGIFEDVLTNYPYPVPIKLTAEPEEGDAYTVVTFSHPGGAVTIPYAVPRGTELVLSIVSSAGEREHKRITVK</sequence>
<gene>
    <name evidence="4" type="ORF">HMPREF0860_2186</name>
    <name evidence="3" type="ORF">HMPREF1325_1543</name>
</gene>
<dbReference type="CDD" id="cd06577">
    <property type="entry name" value="PASTA_pknB"/>
    <property type="match status" value="2"/>
</dbReference>
<keyword evidence="1" id="KW-0812">Transmembrane</keyword>
<dbReference type="PROSITE" id="PS51178">
    <property type="entry name" value="PASTA"/>
    <property type="match status" value="1"/>
</dbReference>
<dbReference type="EMBL" id="AVQI01000083">
    <property type="protein sequence ID" value="ERJ98074.1"/>
    <property type="molecule type" value="Genomic_DNA"/>
</dbReference>
<accession>U1GR36</accession>
<dbReference type="EMBL" id="AUZJ01000042">
    <property type="protein sequence ID" value="ERF60450.1"/>
    <property type="molecule type" value="Genomic_DNA"/>
</dbReference>
<dbReference type="Proteomes" id="UP000016646">
    <property type="component" value="Unassembled WGS sequence"/>
</dbReference>
<dbReference type="eggNOG" id="COG2815">
    <property type="taxonomic scope" value="Bacteria"/>
</dbReference>
<evidence type="ECO:0000259" key="2">
    <source>
        <dbReference type="PROSITE" id="PS51178"/>
    </source>
</evidence>
<feature type="transmembrane region" description="Helical" evidence="1">
    <location>
        <begin position="32"/>
        <end position="54"/>
    </location>
</feature>
<feature type="domain" description="PASTA" evidence="2">
    <location>
        <begin position="58"/>
        <end position="125"/>
    </location>
</feature>
<organism evidence="3 5">
    <name type="scientific">Treponema socranskii subsp. socranskii VPI DR56BR1116 = ATCC 35536</name>
    <dbReference type="NCBI Taxonomy" id="1125725"/>
    <lineage>
        <taxon>Bacteria</taxon>
        <taxon>Pseudomonadati</taxon>
        <taxon>Spirochaetota</taxon>
        <taxon>Spirochaetia</taxon>
        <taxon>Spirochaetales</taxon>
        <taxon>Treponemataceae</taxon>
        <taxon>Treponema</taxon>
    </lineage>
</organism>
<evidence type="ECO:0000313" key="4">
    <source>
        <dbReference type="EMBL" id="ERJ98074.1"/>
    </source>
</evidence>
<dbReference type="PATRIC" id="fig|1125725.3.peg.1556"/>
<evidence type="ECO:0000313" key="3">
    <source>
        <dbReference type="EMBL" id="ERF60450.1"/>
    </source>
</evidence>
<dbReference type="OrthoDB" id="367225at2"/>
<dbReference type="Proteomes" id="UP000016412">
    <property type="component" value="Unassembled WGS sequence"/>
</dbReference>
<protein>
    <submittedName>
        <fullName evidence="3">PASTA domain protein</fullName>
    </submittedName>
</protein>
<dbReference type="STRING" id="1125725.HMPREF1325_1543"/>
<dbReference type="Pfam" id="PF03793">
    <property type="entry name" value="PASTA"/>
    <property type="match status" value="1"/>
</dbReference>
<evidence type="ECO:0000313" key="6">
    <source>
        <dbReference type="Proteomes" id="UP000016646"/>
    </source>
</evidence>
<keyword evidence="6" id="KW-1185">Reference proteome</keyword>
<comment type="caution">
    <text evidence="3">The sequence shown here is derived from an EMBL/GenBank/DDBJ whole genome shotgun (WGS) entry which is preliminary data.</text>
</comment>
<dbReference type="RefSeq" id="WP_021330503.1">
    <property type="nucleotide sequence ID" value="NZ_AUZJ01000042.1"/>
</dbReference>